<keyword evidence="1" id="KW-0433">Leucine-rich repeat</keyword>
<evidence type="ECO:0000256" key="2">
    <source>
        <dbReference type="ARBA" id="ARBA00022737"/>
    </source>
</evidence>
<evidence type="ECO:0000256" key="5">
    <source>
        <dbReference type="PROSITE-ProRule" id="PRU00175"/>
    </source>
</evidence>
<dbReference type="PROSITE" id="PS50089">
    <property type="entry name" value="ZF_RING_2"/>
    <property type="match status" value="1"/>
</dbReference>
<dbReference type="SUPFAM" id="SSF52058">
    <property type="entry name" value="L domain-like"/>
    <property type="match status" value="1"/>
</dbReference>
<evidence type="ECO:0000256" key="3">
    <source>
        <dbReference type="ARBA" id="ARBA00022771"/>
    </source>
</evidence>
<evidence type="ECO:0000256" key="4">
    <source>
        <dbReference type="ARBA" id="ARBA00022833"/>
    </source>
</evidence>
<proteinExistence type="predicted"/>
<sequence length="682" mass="79032">MFRRSSLNKKTLHSKLAAVNDLPGSDVFDLSDCSINKIPDGVFEKCKLLHKKALNLSHNCLEELKGGGDCKNLSHLLILDLSNNAMTKLNKSVHLLASLQKLDLSHNKFKELPESIGKLVSLKVLLLTDNLLTSLPQSIKSLQQLEELDVSQNKWITSLPVNLCYLRALKVFNFDFERVNYPPKEITARGIFEIRRWFTELKGDQFDFEVCDGYNLNESFANSSINYSPSKGNKLPTISHQEDQFEEFIRQRELNREMHSKGLLLKEKETADKQSALAMSVLDTQDTHHKELVEVAKGEMSNNQILMKNLENEEQRHKKMVQLLQNEEISSTLDLITKISERDRKTDALLEDLDREQYRIDSLVKNEESKYLRKEEIIKKMSAVLQEMADSENKWNQFEYSREDEWKKSLKYVVENSPDVDSVLEKKDRTHQKLITSLLSEQENQMKAFEILQSQKDAKLNRIHMQLAMVQNELARLSMLELSKREEQNKNETIKLCEMRINTASLLAQLLKDRDNREDVIKQSIREMDLKRDKNIQDYWFIQFQRLVDRKNFESNYMAIINSSRPKPQIDNNKCENDSMVNQVVSRPHTVEENLCKEQDINAQWNEDNDILQHEYNKSCNSNFYKELECVVCMDVLPEVIFLPCGHLCCCAKCCSGISICPLCRKEVANTSIMSVASGRSC</sequence>
<reference evidence="8" key="1">
    <citation type="submission" date="2025-05" db="UniProtKB">
        <authorList>
            <consortium name="RefSeq"/>
        </authorList>
    </citation>
    <scope>NUCLEOTIDE SEQUENCE [LARGE SCALE GENOMIC DNA]</scope>
</reference>
<keyword evidence="2" id="KW-0677">Repeat</keyword>
<dbReference type="InterPro" id="IPR032675">
    <property type="entry name" value="LRR_dom_sf"/>
</dbReference>
<organism evidence="8 9">
    <name type="scientific">Hydra vulgaris</name>
    <name type="common">Hydra</name>
    <name type="synonym">Hydra attenuata</name>
    <dbReference type="NCBI Taxonomy" id="6087"/>
    <lineage>
        <taxon>Eukaryota</taxon>
        <taxon>Metazoa</taxon>
        <taxon>Cnidaria</taxon>
        <taxon>Hydrozoa</taxon>
        <taxon>Hydroidolina</taxon>
        <taxon>Anthoathecata</taxon>
        <taxon>Aplanulata</taxon>
        <taxon>Hydridae</taxon>
        <taxon>Hydra</taxon>
    </lineage>
</organism>
<dbReference type="InterPro" id="IPR055414">
    <property type="entry name" value="LRR_R13L4/SHOC2-like"/>
</dbReference>
<dbReference type="InterPro" id="IPR050216">
    <property type="entry name" value="LRR_domain-containing"/>
</dbReference>
<dbReference type="GeneID" id="100213808"/>
<evidence type="ECO:0000256" key="1">
    <source>
        <dbReference type="ARBA" id="ARBA00022614"/>
    </source>
</evidence>
<dbReference type="Pfam" id="PF23598">
    <property type="entry name" value="LRR_14"/>
    <property type="match status" value="1"/>
</dbReference>
<feature type="coiled-coil region" evidence="6">
    <location>
        <begin position="293"/>
        <end position="330"/>
    </location>
</feature>
<dbReference type="Pfam" id="PF13920">
    <property type="entry name" value="zf-C3HC4_3"/>
    <property type="match status" value="1"/>
</dbReference>
<dbReference type="InterPro" id="IPR001611">
    <property type="entry name" value="Leu-rich_rpt"/>
</dbReference>
<dbReference type="CDD" id="cd16515">
    <property type="entry name" value="RING-HC_LRSAM1"/>
    <property type="match status" value="1"/>
</dbReference>
<dbReference type="SMART" id="SM00369">
    <property type="entry name" value="LRR_TYP"/>
    <property type="match status" value="5"/>
</dbReference>
<dbReference type="Gene3D" id="3.80.10.10">
    <property type="entry name" value="Ribonuclease Inhibitor"/>
    <property type="match status" value="1"/>
</dbReference>
<dbReference type="Gene3D" id="3.30.40.10">
    <property type="entry name" value="Zinc/RING finger domain, C3HC4 (zinc finger)"/>
    <property type="match status" value="1"/>
</dbReference>
<dbReference type="InterPro" id="IPR013083">
    <property type="entry name" value="Znf_RING/FYVE/PHD"/>
</dbReference>
<evidence type="ECO:0000313" key="9">
    <source>
        <dbReference type="RefSeq" id="XP_065647330.1"/>
    </source>
</evidence>
<keyword evidence="8" id="KW-1185">Reference proteome</keyword>
<dbReference type="PROSITE" id="PS51450">
    <property type="entry name" value="LRR"/>
    <property type="match status" value="3"/>
</dbReference>
<feature type="domain" description="RING-type" evidence="7">
    <location>
        <begin position="630"/>
        <end position="665"/>
    </location>
</feature>
<protein>
    <submittedName>
        <fullName evidence="9">E3 ubiquitin-protein ligase LRSAM1 isoform X2</fullName>
    </submittedName>
</protein>
<dbReference type="InterPro" id="IPR001841">
    <property type="entry name" value="Znf_RING"/>
</dbReference>
<keyword evidence="6" id="KW-0175">Coiled coil</keyword>
<dbReference type="SUPFAM" id="SSF57850">
    <property type="entry name" value="RING/U-box"/>
    <property type="match status" value="1"/>
</dbReference>
<dbReference type="SMART" id="SM00364">
    <property type="entry name" value="LRR_BAC"/>
    <property type="match status" value="4"/>
</dbReference>
<gene>
    <name evidence="9" type="primary">LOC100213808</name>
</gene>
<evidence type="ECO:0000313" key="8">
    <source>
        <dbReference type="Proteomes" id="UP001652625"/>
    </source>
</evidence>
<dbReference type="PANTHER" id="PTHR48051:SF47">
    <property type="entry name" value="LEUCINE RICH REPEAT AND STERILE ALPHA MOTIF CONTAINING 1"/>
    <property type="match status" value="1"/>
</dbReference>
<evidence type="ECO:0000259" key="7">
    <source>
        <dbReference type="PROSITE" id="PS50089"/>
    </source>
</evidence>
<keyword evidence="3 5" id="KW-0479">Metal-binding</keyword>
<reference evidence="9" key="2">
    <citation type="submission" date="2025-08" db="UniProtKB">
        <authorList>
            <consortium name="RefSeq"/>
        </authorList>
    </citation>
    <scope>IDENTIFICATION</scope>
</reference>
<dbReference type="InterPro" id="IPR003591">
    <property type="entry name" value="Leu-rich_rpt_typical-subtyp"/>
</dbReference>
<dbReference type="Proteomes" id="UP001652625">
    <property type="component" value="Chromosome 02"/>
</dbReference>
<evidence type="ECO:0000256" key="6">
    <source>
        <dbReference type="SAM" id="Coils"/>
    </source>
</evidence>
<keyword evidence="4" id="KW-0862">Zinc</keyword>
<dbReference type="PANTHER" id="PTHR48051">
    <property type="match status" value="1"/>
</dbReference>
<accession>A0ABM4BEE2</accession>
<dbReference type="PRINTS" id="PR00019">
    <property type="entry name" value="LEURICHRPT"/>
</dbReference>
<name>A0ABM4BEE2_HYDVU</name>
<dbReference type="RefSeq" id="XP_065647330.1">
    <property type="nucleotide sequence ID" value="XM_065791258.1"/>
</dbReference>
<keyword evidence="3 5" id="KW-0863">Zinc-finger</keyword>